<keyword evidence="1" id="KW-0456">Lyase</keyword>
<dbReference type="SUPFAM" id="SSF51556">
    <property type="entry name" value="Metallo-dependent hydrolases"/>
    <property type="match status" value="1"/>
</dbReference>
<dbReference type="Proteomes" id="UP000266340">
    <property type="component" value="Unassembled WGS sequence"/>
</dbReference>
<evidence type="ECO:0000313" key="3">
    <source>
        <dbReference type="EMBL" id="RIE01120.1"/>
    </source>
</evidence>
<accession>A0A398CEX4</accession>
<dbReference type="EMBL" id="QXJM01000040">
    <property type="protein sequence ID" value="RIE01120.1"/>
    <property type="molecule type" value="Genomic_DNA"/>
</dbReference>
<proteinExistence type="predicted"/>
<evidence type="ECO:0000256" key="1">
    <source>
        <dbReference type="ARBA" id="ARBA00023239"/>
    </source>
</evidence>
<keyword evidence="4" id="KW-1185">Reference proteome</keyword>
<comment type="caution">
    <text evidence="3">The sequence shown here is derived from an EMBL/GenBank/DDBJ whole genome shotgun (WGS) entry which is preliminary data.</text>
</comment>
<dbReference type="GO" id="GO:0016787">
    <property type="term" value="F:hydrolase activity"/>
    <property type="evidence" value="ECO:0007669"/>
    <property type="project" value="InterPro"/>
</dbReference>
<dbReference type="RefSeq" id="WP_119151384.1">
    <property type="nucleotide sequence ID" value="NZ_JBHSOV010000041.1"/>
</dbReference>
<protein>
    <recommendedName>
        <fullName evidence="2">Amidohydrolase-related domain-containing protein</fullName>
    </recommendedName>
</protein>
<dbReference type="AlphaFoldDB" id="A0A398CEX4"/>
<dbReference type="Pfam" id="PF04909">
    <property type="entry name" value="Amidohydro_2"/>
    <property type="match status" value="1"/>
</dbReference>
<name>A0A398CEX4_9BACL</name>
<feature type="domain" description="Amidohydrolase-related" evidence="2">
    <location>
        <begin position="47"/>
        <end position="277"/>
    </location>
</feature>
<dbReference type="InterPro" id="IPR032465">
    <property type="entry name" value="ACMSD"/>
</dbReference>
<sequence>MTIDFRMKPPIPAWERLFEEGRNAAGRWLNLRGLEPIPSETLDDVIGEMDAQGITHAVIMGRGNEPGSSNAELAAFLSGQTSNRFIGFIGADSPDIAGAVDAVETFAPTGLFRGVSLNPATLQPRTPIGDPSCDPLFEAARRHGLPLSITVSGLLGLSGESIDYDYARPAGLIRAAKAYPDLKIILSHGAWPFVSEAITAAIVCPNIYLSPDLYFRFPGSQLYVEAVNFQLSDQLLFGSCYPNVPYDFAISHFKSQNWNEGVLRKILYENGAKLLGLPL</sequence>
<reference evidence="3 4" key="1">
    <citation type="submission" date="2018-09" db="EMBL/GenBank/DDBJ databases">
        <title>Cohnella cavernae sp. nov., isolated from a karst cave.</title>
        <authorList>
            <person name="Zhu H."/>
        </authorList>
    </citation>
    <scope>NUCLEOTIDE SEQUENCE [LARGE SCALE GENOMIC DNA]</scope>
    <source>
        <strain evidence="3 4">K2E09-144</strain>
    </source>
</reference>
<dbReference type="Gene3D" id="3.20.20.140">
    <property type="entry name" value="Metal-dependent hydrolases"/>
    <property type="match status" value="1"/>
</dbReference>
<evidence type="ECO:0000259" key="2">
    <source>
        <dbReference type="Pfam" id="PF04909"/>
    </source>
</evidence>
<organism evidence="3 4">
    <name type="scientific">Cohnella faecalis</name>
    <dbReference type="NCBI Taxonomy" id="2315694"/>
    <lineage>
        <taxon>Bacteria</taxon>
        <taxon>Bacillati</taxon>
        <taxon>Bacillota</taxon>
        <taxon>Bacilli</taxon>
        <taxon>Bacillales</taxon>
        <taxon>Paenibacillaceae</taxon>
        <taxon>Cohnella</taxon>
    </lineage>
</organism>
<dbReference type="OrthoDB" id="9771932at2"/>
<evidence type="ECO:0000313" key="4">
    <source>
        <dbReference type="Proteomes" id="UP000266340"/>
    </source>
</evidence>
<dbReference type="InterPro" id="IPR006680">
    <property type="entry name" value="Amidohydro-rel"/>
</dbReference>
<gene>
    <name evidence="3" type="ORF">D3H35_22140</name>
</gene>
<dbReference type="GO" id="GO:0016831">
    <property type="term" value="F:carboxy-lyase activity"/>
    <property type="evidence" value="ECO:0007669"/>
    <property type="project" value="InterPro"/>
</dbReference>
<dbReference type="InterPro" id="IPR032466">
    <property type="entry name" value="Metal_Hydrolase"/>
</dbReference>
<dbReference type="PANTHER" id="PTHR21240">
    <property type="entry name" value="2-AMINO-3-CARBOXYLMUCONATE-6-SEMIALDEHYDE DECARBOXYLASE"/>
    <property type="match status" value="1"/>
</dbReference>